<evidence type="ECO:0000256" key="6">
    <source>
        <dbReference type="ARBA" id="ARBA00037585"/>
    </source>
</evidence>
<dbReference type="FunFam" id="2.70.130.10:FF:000001">
    <property type="entry name" value="Endoplasmic reticulum lectin 1"/>
    <property type="match status" value="1"/>
</dbReference>
<dbReference type="SUPFAM" id="SSF50911">
    <property type="entry name" value="Mannose 6-phosphate receptor domain"/>
    <property type="match status" value="2"/>
</dbReference>
<dbReference type="PANTHER" id="PTHR15414:SF0">
    <property type="entry name" value="ENDOPLASMIC RETICULUM LECTIN 1"/>
    <property type="match status" value="1"/>
</dbReference>
<evidence type="ECO:0000256" key="8">
    <source>
        <dbReference type="ARBA" id="ARBA00041661"/>
    </source>
</evidence>
<evidence type="ECO:0000313" key="11">
    <source>
        <dbReference type="Proteomes" id="UP001347796"/>
    </source>
</evidence>
<comment type="function">
    <text evidence="6">Probable lectin that binds selectively to improperly folded lumenal proteins. May function in endoplasmic reticulum quality control and endoplasmic reticulum-associated degradation (ERAD) of both non-glycosylated proteins and glycoproteins.</text>
</comment>
<dbReference type="GO" id="GO:0030970">
    <property type="term" value="P:retrograde protein transport, ER to cytosol"/>
    <property type="evidence" value="ECO:0007669"/>
    <property type="project" value="TreeGrafter"/>
</dbReference>
<evidence type="ECO:0000256" key="2">
    <source>
        <dbReference type="ARBA" id="ARBA00022729"/>
    </source>
</evidence>
<evidence type="ECO:0000256" key="1">
    <source>
        <dbReference type="ARBA" id="ARBA00004319"/>
    </source>
</evidence>
<keyword evidence="11" id="KW-1185">Reference proteome</keyword>
<keyword evidence="5" id="KW-1015">Disulfide bond</keyword>
<evidence type="ECO:0000313" key="10">
    <source>
        <dbReference type="EMBL" id="KAK6194395.1"/>
    </source>
</evidence>
<feature type="domain" description="MRH" evidence="9">
    <location>
        <begin position="95"/>
        <end position="232"/>
    </location>
</feature>
<name>A0AAN8Q9K6_PATCE</name>
<dbReference type="InterPro" id="IPR044865">
    <property type="entry name" value="MRH_dom"/>
</dbReference>
<dbReference type="Pfam" id="PF07915">
    <property type="entry name" value="PRKCSH"/>
    <property type="match status" value="2"/>
</dbReference>
<dbReference type="PROSITE" id="PS51914">
    <property type="entry name" value="MRH"/>
    <property type="match status" value="2"/>
</dbReference>
<dbReference type="GO" id="GO:0005788">
    <property type="term" value="C:endoplasmic reticulum lumen"/>
    <property type="evidence" value="ECO:0007669"/>
    <property type="project" value="UniProtKB-SubCell"/>
</dbReference>
<evidence type="ECO:0000256" key="5">
    <source>
        <dbReference type="ARBA" id="ARBA00023157"/>
    </source>
</evidence>
<dbReference type="FunFam" id="2.70.130.10:FF:000003">
    <property type="entry name" value="Endoplasmic reticulum lectin 1"/>
    <property type="match status" value="1"/>
</dbReference>
<dbReference type="AlphaFoldDB" id="A0AAN8Q9K6"/>
<evidence type="ECO:0000256" key="7">
    <source>
        <dbReference type="ARBA" id="ARBA00041108"/>
    </source>
</evidence>
<evidence type="ECO:0000256" key="4">
    <source>
        <dbReference type="ARBA" id="ARBA00022824"/>
    </source>
</evidence>
<reference evidence="10 11" key="1">
    <citation type="submission" date="2024-01" db="EMBL/GenBank/DDBJ databases">
        <title>The genome of the rayed Mediterranean limpet Patella caerulea (Linnaeus, 1758).</title>
        <authorList>
            <person name="Anh-Thu Weber A."/>
            <person name="Halstead-Nussloch G."/>
        </authorList>
    </citation>
    <scope>NUCLEOTIDE SEQUENCE [LARGE SCALE GENOMIC DNA]</scope>
    <source>
        <strain evidence="10">AATW-2023a</strain>
        <tissue evidence="10">Whole specimen</tissue>
    </source>
</reference>
<dbReference type="InterPro" id="IPR012913">
    <property type="entry name" value="OS9-like_dom"/>
</dbReference>
<protein>
    <recommendedName>
        <fullName evidence="7">Endoplasmic reticulum lectin 1</fullName>
    </recommendedName>
    <alternativeName>
        <fullName evidence="8">ER lectin</fullName>
    </alternativeName>
</protein>
<dbReference type="Gene3D" id="2.70.130.10">
    <property type="entry name" value="Mannose-6-phosphate receptor binding domain"/>
    <property type="match status" value="2"/>
</dbReference>
<dbReference type="EMBL" id="JAZGQO010000001">
    <property type="protein sequence ID" value="KAK6194395.1"/>
    <property type="molecule type" value="Genomic_DNA"/>
</dbReference>
<dbReference type="GO" id="GO:0030968">
    <property type="term" value="P:endoplasmic reticulum unfolded protein response"/>
    <property type="evidence" value="ECO:0007669"/>
    <property type="project" value="InterPro"/>
</dbReference>
<dbReference type="PANTHER" id="PTHR15414">
    <property type="entry name" value="OS-9-RELATED"/>
    <property type="match status" value="1"/>
</dbReference>
<keyword evidence="2" id="KW-0732">Signal</keyword>
<keyword evidence="3" id="KW-0677">Repeat</keyword>
<feature type="domain" description="MRH" evidence="9">
    <location>
        <begin position="327"/>
        <end position="450"/>
    </location>
</feature>
<comment type="caution">
    <text evidence="10">The sequence shown here is derived from an EMBL/GenBank/DDBJ whole genome shotgun (WGS) entry which is preliminary data.</text>
</comment>
<comment type="subcellular location">
    <subcellularLocation>
        <location evidence="1">Endoplasmic reticulum lumen</location>
    </subcellularLocation>
</comment>
<keyword evidence="4" id="KW-0256">Endoplasmic reticulum</keyword>
<evidence type="ECO:0000256" key="3">
    <source>
        <dbReference type="ARBA" id="ARBA00022737"/>
    </source>
</evidence>
<evidence type="ECO:0000259" key="9">
    <source>
        <dbReference type="PROSITE" id="PS51914"/>
    </source>
</evidence>
<proteinExistence type="predicted"/>
<dbReference type="Proteomes" id="UP001347796">
    <property type="component" value="Unassembled WGS sequence"/>
</dbReference>
<dbReference type="InterPro" id="IPR045149">
    <property type="entry name" value="OS-9-like"/>
</dbReference>
<gene>
    <name evidence="10" type="ORF">SNE40_000034</name>
</gene>
<dbReference type="InterPro" id="IPR009011">
    <property type="entry name" value="Man6P_isomerase_rcpt-bd_dom_sf"/>
</dbReference>
<organism evidence="10 11">
    <name type="scientific">Patella caerulea</name>
    <name type="common">Rayed Mediterranean limpet</name>
    <dbReference type="NCBI Taxonomy" id="87958"/>
    <lineage>
        <taxon>Eukaryota</taxon>
        <taxon>Metazoa</taxon>
        <taxon>Spiralia</taxon>
        <taxon>Lophotrochozoa</taxon>
        <taxon>Mollusca</taxon>
        <taxon>Gastropoda</taxon>
        <taxon>Patellogastropoda</taxon>
        <taxon>Patelloidea</taxon>
        <taxon>Patellidae</taxon>
        <taxon>Patella</taxon>
    </lineage>
</organism>
<sequence length="468" mass="54071">MALHNIFRTFVYLLLFERKIQTFNPFMDTELFMINWAGPLDIPTENLDGSIVVMTKNQEKYQCILPESEEKRQENSKNYNGPTPDELMEALFTQSACSYRIESYWTYELCHSKYLRQYHETKEPGKKPKIQEYFLGYHERFLRDKNQNSDNSKSEGVETVQRVKSKKIDGIELPYYEVNMTDGTNCDLLNTPRRTRLLYVCQPDGHGEIYDMKESSTCEYEIMVLTAVLCSHPDFRPKNPPVNQIQCHAIESSPDKPKAVSNFESPSTSIRHHTTNEGIVKEDITLSDGDTINKVKVYRTPKATTPPTPALGPNTDKQILRDFLNGDYCLQGGTGWWKHEFCYNKHARQYHDGPEGRQVIYLGHWNFQKHLEWLQKNPSKRPKEKDSRKHISLLYTDGDICDLTGSKRITEVRLKCIPNEQHPHAVALYLMEPSPCHYILGIESPLFCSLLVKADDDGIFTLADVEGL</sequence>
<accession>A0AAN8Q9K6</accession>